<evidence type="ECO:0000256" key="4">
    <source>
        <dbReference type="ARBA" id="ARBA00022692"/>
    </source>
</evidence>
<dbReference type="Pfam" id="PF00664">
    <property type="entry name" value="ABC_membrane"/>
    <property type="match status" value="1"/>
</dbReference>
<dbReference type="Gene3D" id="1.20.1560.10">
    <property type="entry name" value="ABC transporter type 1, transmembrane domain"/>
    <property type="match status" value="1"/>
</dbReference>
<dbReference type="PROSITE" id="PS00211">
    <property type="entry name" value="ABC_TRANSPORTER_1"/>
    <property type="match status" value="1"/>
</dbReference>
<dbReference type="OrthoDB" id="9787557at2"/>
<keyword evidence="14" id="KW-1185">Reference proteome</keyword>
<sequence length="715" mass="78150">MSDAAALNLSGRARLPYIPQSEASECALACLAMVAGFHGYKTDLVALRQRFGLSLKGATLGQVIRVAEAIGFNCRPLRGEIEEFDKMALPAILHWNLNHFVVLAGIERRVQGVRYIVHDPARGVLKLSGEEVSRSFTGVALELLKSAEFVPGVEKTKFGVRQLWSSISGFWSVLKNVLILSAVIQLATLALPFLMQVSVDSVVPSSDRDLLLVLALGFGGLGLIKVFSSWVRSLAVVSMTNSLSYQVIVNLYRHLLRLPLQWFERRHIGDIVSRFGSTQPITQLVSDGMVTGLIDGVMTLATLTLMVIYAPLLALVTSVLFAFYAGLRLAFLSTLRLKNIDAITAAAREQSAFIESVRGIAAIKAFGQEGNRQRLWQRTKADAVNAQIKLERTTAGFDGLGQLVLIVEQIAFVYLGIGLVLDGALSLGMLFAFQAYKTQFLDASMRLIEQLLNYKIMQVHLARVADVALSKQEDANLVANVDRPDFSQELELRNVHFRYGFGEQSVLKGVNLTIRPGEMLALIGPSGGGKTTLMKIMMGLFEPFHGEVLVGGRSIKSFSKHAYRQAIGSVSQDDQLYAGSIAENIAFFDSEIDMARVEEVAKLAAVHDEINAMPLRYDSLIGDMGSVLSGGQKQRVLLARALYGRPAILFMDEGTAHLDPENEAKVLEALSRLSITRIVIAHRQQSIEAADRVMTVSKGLVHDKAAGSPTLKIEV</sequence>
<comment type="subcellular location">
    <subcellularLocation>
        <location evidence="1">Cell membrane</location>
        <topology evidence="1">Multi-pass membrane protein</topology>
    </subcellularLocation>
</comment>
<dbReference type="GO" id="GO:0005886">
    <property type="term" value="C:plasma membrane"/>
    <property type="evidence" value="ECO:0007669"/>
    <property type="project" value="UniProtKB-SubCell"/>
</dbReference>
<dbReference type="GO" id="GO:0006508">
    <property type="term" value="P:proteolysis"/>
    <property type="evidence" value="ECO:0007669"/>
    <property type="project" value="InterPro"/>
</dbReference>
<evidence type="ECO:0000256" key="2">
    <source>
        <dbReference type="ARBA" id="ARBA00022448"/>
    </source>
</evidence>
<evidence type="ECO:0000256" key="3">
    <source>
        <dbReference type="ARBA" id="ARBA00022475"/>
    </source>
</evidence>
<reference evidence="13 14" key="1">
    <citation type="submission" date="2018-08" db="EMBL/GenBank/DDBJ databases">
        <title>Genomic Encyclopedia of Type Strains, Phase IV (KMG-IV): sequencing the most valuable type-strain genomes for metagenomic binning, comparative biology and taxonomic classification.</title>
        <authorList>
            <person name="Goeker M."/>
        </authorList>
    </citation>
    <scope>NUCLEOTIDE SEQUENCE [LARGE SCALE GENOMIC DNA]</scope>
    <source>
        <strain evidence="13 14">DSM 25527</strain>
    </source>
</reference>
<dbReference type="PROSITE" id="PS50990">
    <property type="entry name" value="PEPTIDASE_C39"/>
    <property type="match status" value="1"/>
</dbReference>
<keyword evidence="4 9" id="KW-0812">Transmembrane</keyword>
<dbReference type="Pfam" id="PF03412">
    <property type="entry name" value="Peptidase_C39"/>
    <property type="match status" value="1"/>
</dbReference>
<dbReference type="InterPro" id="IPR027417">
    <property type="entry name" value="P-loop_NTPase"/>
</dbReference>
<dbReference type="GO" id="GO:0140359">
    <property type="term" value="F:ABC-type transporter activity"/>
    <property type="evidence" value="ECO:0007669"/>
    <property type="project" value="InterPro"/>
</dbReference>
<dbReference type="SMART" id="SM00382">
    <property type="entry name" value="AAA"/>
    <property type="match status" value="1"/>
</dbReference>
<dbReference type="SUPFAM" id="SSF90123">
    <property type="entry name" value="ABC transporter transmembrane region"/>
    <property type="match status" value="1"/>
</dbReference>
<feature type="domain" description="Peptidase C39" evidence="12">
    <location>
        <begin position="20"/>
        <end position="143"/>
    </location>
</feature>
<evidence type="ECO:0000259" key="12">
    <source>
        <dbReference type="PROSITE" id="PS50990"/>
    </source>
</evidence>
<dbReference type="CDD" id="cd18567">
    <property type="entry name" value="ABC_6TM_CvaB_RaxB_like"/>
    <property type="match status" value="1"/>
</dbReference>
<dbReference type="GO" id="GO:0005524">
    <property type="term" value="F:ATP binding"/>
    <property type="evidence" value="ECO:0007669"/>
    <property type="project" value="UniProtKB-KW"/>
</dbReference>
<evidence type="ECO:0000256" key="6">
    <source>
        <dbReference type="ARBA" id="ARBA00022840"/>
    </source>
</evidence>
<dbReference type="FunFam" id="3.40.50.300:FF:000299">
    <property type="entry name" value="ABC transporter ATP-binding protein/permease"/>
    <property type="match status" value="1"/>
</dbReference>
<dbReference type="InterPro" id="IPR003439">
    <property type="entry name" value="ABC_transporter-like_ATP-bd"/>
</dbReference>
<feature type="domain" description="ABC transporter" evidence="10">
    <location>
        <begin position="490"/>
        <end position="715"/>
    </location>
</feature>
<proteinExistence type="predicted"/>
<dbReference type="Gene3D" id="3.90.70.10">
    <property type="entry name" value="Cysteine proteinases"/>
    <property type="match status" value="1"/>
</dbReference>
<evidence type="ECO:0000313" key="13">
    <source>
        <dbReference type="EMBL" id="RIA45682.1"/>
    </source>
</evidence>
<accession>A0A397P9D4</accession>
<dbReference type="RefSeq" id="WP_147373604.1">
    <property type="nucleotide sequence ID" value="NZ_QXDC01000002.1"/>
</dbReference>
<feature type="transmembrane region" description="Helical" evidence="9">
    <location>
        <begin position="210"/>
        <end position="227"/>
    </location>
</feature>
<keyword evidence="7 9" id="KW-1133">Transmembrane helix</keyword>
<evidence type="ECO:0000259" key="11">
    <source>
        <dbReference type="PROSITE" id="PS50929"/>
    </source>
</evidence>
<feature type="domain" description="ABC transmembrane type-1" evidence="11">
    <location>
        <begin position="177"/>
        <end position="451"/>
    </location>
</feature>
<feature type="transmembrane region" description="Helical" evidence="9">
    <location>
        <begin position="306"/>
        <end position="327"/>
    </location>
</feature>
<evidence type="ECO:0000256" key="8">
    <source>
        <dbReference type="ARBA" id="ARBA00023136"/>
    </source>
</evidence>
<dbReference type="PROSITE" id="PS50929">
    <property type="entry name" value="ABC_TM1F"/>
    <property type="match status" value="1"/>
</dbReference>
<name>A0A397P9D4_9SPHN</name>
<protein>
    <submittedName>
        <fullName evidence="13">Colicin V processing peptidase</fullName>
    </submittedName>
</protein>
<dbReference type="InterPro" id="IPR011527">
    <property type="entry name" value="ABC1_TM_dom"/>
</dbReference>
<dbReference type="InterPro" id="IPR003593">
    <property type="entry name" value="AAA+_ATPase"/>
</dbReference>
<dbReference type="InterPro" id="IPR017871">
    <property type="entry name" value="ABC_transporter-like_CS"/>
</dbReference>
<dbReference type="InterPro" id="IPR005074">
    <property type="entry name" value="Peptidase_C39"/>
</dbReference>
<evidence type="ECO:0000256" key="1">
    <source>
        <dbReference type="ARBA" id="ARBA00004651"/>
    </source>
</evidence>
<dbReference type="GO" id="GO:0016887">
    <property type="term" value="F:ATP hydrolysis activity"/>
    <property type="evidence" value="ECO:0007669"/>
    <property type="project" value="InterPro"/>
</dbReference>
<dbReference type="GO" id="GO:0008233">
    <property type="term" value="F:peptidase activity"/>
    <property type="evidence" value="ECO:0007669"/>
    <property type="project" value="InterPro"/>
</dbReference>
<evidence type="ECO:0000256" key="9">
    <source>
        <dbReference type="SAM" id="Phobius"/>
    </source>
</evidence>
<comment type="caution">
    <text evidence="13">The sequence shown here is derived from an EMBL/GenBank/DDBJ whole genome shotgun (WGS) entry which is preliminary data.</text>
</comment>
<gene>
    <name evidence="13" type="ORF">DFR49_0205</name>
</gene>
<keyword evidence="6" id="KW-0067">ATP-binding</keyword>
<dbReference type="SUPFAM" id="SSF52540">
    <property type="entry name" value="P-loop containing nucleoside triphosphate hydrolases"/>
    <property type="match status" value="1"/>
</dbReference>
<keyword evidence="5" id="KW-0547">Nucleotide-binding</keyword>
<dbReference type="PANTHER" id="PTHR24221:SF606">
    <property type="entry name" value="COLICIN V SECRETION-PROCESSING ATP-BINDING PROTEIN"/>
    <property type="match status" value="1"/>
</dbReference>
<evidence type="ECO:0000259" key="10">
    <source>
        <dbReference type="PROSITE" id="PS50893"/>
    </source>
</evidence>
<evidence type="ECO:0000313" key="14">
    <source>
        <dbReference type="Proteomes" id="UP000266568"/>
    </source>
</evidence>
<dbReference type="Pfam" id="PF00005">
    <property type="entry name" value="ABC_tran"/>
    <property type="match status" value="1"/>
</dbReference>
<dbReference type="InterPro" id="IPR039421">
    <property type="entry name" value="Type_1_exporter"/>
</dbReference>
<dbReference type="InterPro" id="IPR036640">
    <property type="entry name" value="ABC1_TM_sf"/>
</dbReference>
<dbReference type="AlphaFoldDB" id="A0A397P9D4"/>
<dbReference type="GO" id="GO:0034040">
    <property type="term" value="F:ATPase-coupled lipid transmembrane transporter activity"/>
    <property type="evidence" value="ECO:0007669"/>
    <property type="project" value="TreeGrafter"/>
</dbReference>
<keyword evidence="8 9" id="KW-0472">Membrane</keyword>
<dbReference type="PANTHER" id="PTHR24221">
    <property type="entry name" value="ATP-BINDING CASSETTE SUB-FAMILY B"/>
    <property type="match status" value="1"/>
</dbReference>
<organism evidence="13 14">
    <name type="scientific">Hephaestia caeni</name>
    <dbReference type="NCBI Taxonomy" id="645617"/>
    <lineage>
        <taxon>Bacteria</taxon>
        <taxon>Pseudomonadati</taxon>
        <taxon>Pseudomonadota</taxon>
        <taxon>Alphaproteobacteria</taxon>
        <taxon>Sphingomonadales</taxon>
        <taxon>Sphingomonadaceae</taxon>
        <taxon>Hephaestia</taxon>
    </lineage>
</organism>
<feature type="transmembrane region" description="Helical" evidence="9">
    <location>
        <begin position="177"/>
        <end position="198"/>
    </location>
</feature>
<keyword evidence="2" id="KW-0813">Transport</keyword>
<evidence type="ECO:0000256" key="5">
    <source>
        <dbReference type="ARBA" id="ARBA00022741"/>
    </source>
</evidence>
<dbReference type="EMBL" id="QXDC01000002">
    <property type="protein sequence ID" value="RIA45682.1"/>
    <property type="molecule type" value="Genomic_DNA"/>
</dbReference>
<evidence type="ECO:0000256" key="7">
    <source>
        <dbReference type="ARBA" id="ARBA00022989"/>
    </source>
</evidence>
<keyword evidence="3" id="KW-1003">Cell membrane</keyword>
<dbReference type="Proteomes" id="UP000266568">
    <property type="component" value="Unassembled WGS sequence"/>
</dbReference>
<dbReference type="Gene3D" id="3.40.50.300">
    <property type="entry name" value="P-loop containing nucleotide triphosphate hydrolases"/>
    <property type="match status" value="1"/>
</dbReference>
<dbReference type="PROSITE" id="PS50893">
    <property type="entry name" value="ABC_TRANSPORTER_2"/>
    <property type="match status" value="1"/>
</dbReference>